<proteinExistence type="predicted"/>
<dbReference type="Gene3D" id="3.30.420.10">
    <property type="entry name" value="Ribonuclease H-like superfamily/Ribonuclease H"/>
    <property type="match status" value="1"/>
</dbReference>
<dbReference type="GO" id="GO:0003676">
    <property type="term" value="F:nucleic acid binding"/>
    <property type="evidence" value="ECO:0007669"/>
    <property type="project" value="InterPro"/>
</dbReference>
<feature type="non-terminal residue" evidence="1">
    <location>
        <position position="1"/>
    </location>
</feature>
<dbReference type="Proteomes" id="UP000037035">
    <property type="component" value="Unassembled WGS sequence"/>
</dbReference>
<dbReference type="InterPro" id="IPR012337">
    <property type="entry name" value="RNaseH-like_sf"/>
</dbReference>
<dbReference type="PANTHER" id="PTHR11439">
    <property type="entry name" value="GAG-POL-RELATED RETROTRANSPOSON"/>
    <property type="match status" value="1"/>
</dbReference>
<dbReference type="InterPro" id="IPR036397">
    <property type="entry name" value="RNaseH_sf"/>
</dbReference>
<dbReference type="EMBL" id="LAVV01007656">
    <property type="protein sequence ID" value="KNZ55212.1"/>
    <property type="molecule type" value="Genomic_DNA"/>
</dbReference>
<protein>
    <recommendedName>
        <fullName evidence="3">Integrase catalytic domain-containing protein</fullName>
    </recommendedName>
</protein>
<dbReference type="OrthoDB" id="670738at2759"/>
<gene>
    <name evidence="1" type="ORF">VP01_2739g1</name>
</gene>
<name>A0A0L6V3V1_9BASI</name>
<dbReference type="SUPFAM" id="SSF53098">
    <property type="entry name" value="Ribonuclease H-like"/>
    <property type="match status" value="1"/>
</dbReference>
<evidence type="ECO:0000313" key="2">
    <source>
        <dbReference type="Proteomes" id="UP000037035"/>
    </source>
</evidence>
<accession>A0A0L6V3V1</accession>
<dbReference type="PANTHER" id="PTHR11439:SF483">
    <property type="entry name" value="PEPTIDE SYNTHASE GLIP-LIKE, PUTATIVE (AFU_ORTHOLOGUE AFUA_3G12920)-RELATED"/>
    <property type="match status" value="1"/>
</dbReference>
<reference evidence="1 2" key="1">
    <citation type="submission" date="2015-08" db="EMBL/GenBank/DDBJ databases">
        <title>Next Generation Sequencing and Analysis of the Genome of Puccinia sorghi L Schw, the Causal Agent of Maize Common Rust.</title>
        <authorList>
            <person name="Rochi L."/>
            <person name="Burguener G."/>
            <person name="Darino M."/>
            <person name="Turjanski A."/>
            <person name="Kreff E."/>
            <person name="Dieguez M.J."/>
            <person name="Sacco F."/>
        </authorList>
    </citation>
    <scope>NUCLEOTIDE SEQUENCE [LARGE SCALE GENOMIC DNA]</scope>
    <source>
        <strain evidence="1 2">RO10H11247</strain>
    </source>
</reference>
<dbReference type="CDD" id="cd09272">
    <property type="entry name" value="RNase_HI_RT_Ty1"/>
    <property type="match status" value="1"/>
</dbReference>
<organism evidence="1 2">
    <name type="scientific">Puccinia sorghi</name>
    <dbReference type="NCBI Taxonomy" id="27349"/>
    <lineage>
        <taxon>Eukaryota</taxon>
        <taxon>Fungi</taxon>
        <taxon>Dikarya</taxon>
        <taxon>Basidiomycota</taxon>
        <taxon>Pucciniomycotina</taxon>
        <taxon>Pucciniomycetes</taxon>
        <taxon>Pucciniales</taxon>
        <taxon>Pucciniaceae</taxon>
        <taxon>Puccinia</taxon>
    </lineage>
</organism>
<evidence type="ECO:0008006" key="3">
    <source>
        <dbReference type="Google" id="ProtNLM"/>
    </source>
</evidence>
<dbReference type="AlphaFoldDB" id="A0A0L6V3V1"/>
<evidence type="ECO:0000313" key="1">
    <source>
        <dbReference type="EMBL" id="KNZ55212.1"/>
    </source>
</evidence>
<keyword evidence="2" id="KW-1185">Reference proteome</keyword>
<sequence length="405" mass="46816">QNGLAERHNRTIIESLRSILTDSNISHRFWNEIFTLTLNQIPSHRSTKSPYELFYERIVDTKRVQFLEFRPEENSFKLDDEEEFDIVLKKYFHPEVLAVNDKETVKNLNEENPNIKEEPQSILDSNSNVLDISSNSNDYEISDLLNPAPPTRVLRERTAKAQRGNLPFEDLFLLRFPNSSAHDPDTLLGMELNQNPDSPVLTPLSPGLKLLTPSEKEKEDFNKLKINYRSHTGLMNFLCRTRPDLAPAVSMLSSFNNNLGIKQWQQVLHCWKYLKGTLDLKLTLRPDSCDGKNHIKYFTDATWANDLESRLSRSGLICFWKSCPIAWNSKKQNNIALSSTEAKLNALSDGVQESQWITYLIEEIWKEKLEPSEFNGDNLGLLEKIKNFGSNSKTKQLDIKMKWLR</sequence>
<comment type="caution">
    <text evidence="1">The sequence shown here is derived from an EMBL/GenBank/DDBJ whole genome shotgun (WGS) entry which is preliminary data.</text>
</comment>
<dbReference type="VEuPathDB" id="FungiDB:VP01_2739g1"/>